<gene>
    <name evidence="4" type="ORF">DFR74_102112</name>
</gene>
<organism evidence="4 5">
    <name type="scientific">Nocardia puris</name>
    <dbReference type="NCBI Taxonomy" id="208602"/>
    <lineage>
        <taxon>Bacteria</taxon>
        <taxon>Bacillati</taxon>
        <taxon>Actinomycetota</taxon>
        <taxon>Actinomycetes</taxon>
        <taxon>Mycobacteriales</taxon>
        <taxon>Nocardiaceae</taxon>
        <taxon>Nocardia</taxon>
    </lineage>
</organism>
<comment type="caution">
    <text evidence="4">The sequence shown here is derived from an EMBL/GenBank/DDBJ whole genome shotgun (WGS) entry which is preliminary data.</text>
</comment>
<dbReference type="AlphaFoldDB" id="A0A366DUV3"/>
<reference evidence="4 5" key="1">
    <citation type="submission" date="2018-06" db="EMBL/GenBank/DDBJ databases">
        <title>Genomic Encyclopedia of Type Strains, Phase IV (KMG-IV): sequencing the most valuable type-strain genomes for metagenomic binning, comparative biology and taxonomic classification.</title>
        <authorList>
            <person name="Goeker M."/>
        </authorList>
    </citation>
    <scope>NUCLEOTIDE SEQUENCE [LARGE SCALE GENOMIC DNA]</scope>
    <source>
        <strain evidence="4 5">DSM 44599</strain>
    </source>
</reference>
<feature type="compositionally biased region" description="Pro residues" evidence="1">
    <location>
        <begin position="170"/>
        <end position="180"/>
    </location>
</feature>
<dbReference type="Pfam" id="PF26527">
    <property type="entry name" value="DUF8176"/>
    <property type="match status" value="1"/>
</dbReference>
<protein>
    <recommendedName>
        <fullName evidence="3">DUF8176 domain-containing protein</fullName>
    </recommendedName>
</protein>
<keyword evidence="5" id="KW-1185">Reference proteome</keyword>
<evidence type="ECO:0000256" key="1">
    <source>
        <dbReference type="SAM" id="MobiDB-lite"/>
    </source>
</evidence>
<dbReference type="InterPro" id="IPR058489">
    <property type="entry name" value="DUF8176"/>
</dbReference>
<keyword evidence="2" id="KW-1133">Transmembrane helix</keyword>
<evidence type="ECO:0000313" key="4">
    <source>
        <dbReference type="EMBL" id="RBO93695.1"/>
    </source>
</evidence>
<evidence type="ECO:0000256" key="2">
    <source>
        <dbReference type="SAM" id="Phobius"/>
    </source>
</evidence>
<dbReference type="EMBL" id="QNRE01000002">
    <property type="protein sequence ID" value="RBO93695.1"/>
    <property type="molecule type" value="Genomic_DNA"/>
</dbReference>
<feature type="region of interest" description="Disordered" evidence="1">
    <location>
        <begin position="155"/>
        <end position="205"/>
    </location>
</feature>
<evidence type="ECO:0000313" key="5">
    <source>
        <dbReference type="Proteomes" id="UP000252586"/>
    </source>
</evidence>
<keyword evidence="2" id="KW-0472">Membrane</keyword>
<dbReference type="Proteomes" id="UP000252586">
    <property type="component" value="Unassembled WGS sequence"/>
</dbReference>
<feature type="domain" description="DUF8176" evidence="3">
    <location>
        <begin position="183"/>
        <end position="306"/>
    </location>
</feature>
<accession>A0A366DUV3</accession>
<proteinExistence type="predicted"/>
<feature type="compositionally biased region" description="Pro residues" evidence="1">
    <location>
        <begin position="59"/>
        <end position="69"/>
    </location>
</feature>
<name>A0A366DUV3_9NOCA</name>
<feature type="transmembrane region" description="Helical" evidence="2">
    <location>
        <begin position="125"/>
        <end position="146"/>
    </location>
</feature>
<feature type="region of interest" description="Disordered" evidence="1">
    <location>
        <begin position="1"/>
        <end position="120"/>
    </location>
</feature>
<evidence type="ECO:0000259" key="3">
    <source>
        <dbReference type="Pfam" id="PF26527"/>
    </source>
</evidence>
<keyword evidence="2" id="KW-0812">Transmembrane</keyword>
<sequence>MLRLPAPPAGKRRKRKSGRSAPRVRTPEQAGPVDPAVPKPLKRPSRRPDAEWAEWLDPPARPAEPPKAPPQRRRVPEDDPVADDQPEQRPLPSVPGIVDRTGGNPGPALRRPRPEGAQQQRGNKVLAVLILVGLFIAVGSILWAVLPDASPRKATPLTVPTDGPAGQPTSEPPTDPPSPLATPGCQERRGGDVVSGTGAGGTQDGPSAILAFERAYYEARSGAAARAVVAPDAAVPPADQIQRGIDQVPVGTRYCVQITRTATGAGDGQSHWVVRLTQQYPGEEARTFGQIITTRTELGRTLITGISMA</sequence>